<feature type="domain" description="MacB-like periplasmic core" evidence="8">
    <location>
        <begin position="20"/>
        <end position="241"/>
    </location>
</feature>
<evidence type="ECO:0000256" key="4">
    <source>
        <dbReference type="ARBA" id="ARBA00022989"/>
    </source>
</evidence>
<evidence type="ECO:0000256" key="3">
    <source>
        <dbReference type="ARBA" id="ARBA00022692"/>
    </source>
</evidence>
<keyword evidence="4 6" id="KW-1133">Transmembrane helix</keyword>
<evidence type="ECO:0000259" key="7">
    <source>
        <dbReference type="Pfam" id="PF02687"/>
    </source>
</evidence>
<evidence type="ECO:0000256" key="1">
    <source>
        <dbReference type="ARBA" id="ARBA00004651"/>
    </source>
</evidence>
<dbReference type="AlphaFoldDB" id="A0AAP2DUS7"/>
<feature type="transmembrane region" description="Helical" evidence="6">
    <location>
        <begin position="764"/>
        <end position="786"/>
    </location>
</feature>
<feature type="transmembrane region" description="Helical" evidence="6">
    <location>
        <begin position="21"/>
        <end position="41"/>
    </location>
</feature>
<dbReference type="InterPro" id="IPR025857">
    <property type="entry name" value="MacB_PCD"/>
</dbReference>
<dbReference type="PANTHER" id="PTHR30572:SF18">
    <property type="entry name" value="ABC-TYPE MACROLIDE FAMILY EXPORT SYSTEM PERMEASE COMPONENT 2"/>
    <property type="match status" value="1"/>
</dbReference>
<comment type="subcellular location">
    <subcellularLocation>
        <location evidence="1">Cell membrane</location>
        <topology evidence="1">Multi-pass membrane protein</topology>
    </subcellularLocation>
</comment>
<evidence type="ECO:0000256" key="2">
    <source>
        <dbReference type="ARBA" id="ARBA00022475"/>
    </source>
</evidence>
<dbReference type="Proteomes" id="UP001319080">
    <property type="component" value="Unassembled WGS sequence"/>
</dbReference>
<dbReference type="PANTHER" id="PTHR30572">
    <property type="entry name" value="MEMBRANE COMPONENT OF TRANSPORTER-RELATED"/>
    <property type="match status" value="1"/>
</dbReference>
<dbReference type="RefSeq" id="WP_254082246.1">
    <property type="nucleotide sequence ID" value="NZ_JAHESE010000001.1"/>
</dbReference>
<dbReference type="InterPro" id="IPR050250">
    <property type="entry name" value="Macrolide_Exporter_MacB"/>
</dbReference>
<feature type="domain" description="ABC3 transporter permease C-terminal" evidence="7">
    <location>
        <begin position="685"/>
        <end position="794"/>
    </location>
</feature>
<feature type="transmembrane region" description="Helical" evidence="6">
    <location>
        <begin position="376"/>
        <end position="404"/>
    </location>
</feature>
<evidence type="ECO:0000256" key="6">
    <source>
        <dbReference type="SAM" id="Phobius"/>
    </source>
</evidence>
<feature type="transmembrane region" description="Helical" evidence="6">
    <location>
        <begin position="425"/>
        <end position="446"/>
    </location>
</feature>
<evidence type="ECO:0000313" key="10">
    <source>
        <dbReference type="Proteomes" id="UP001319080"/>
    </source>
</evidence>
<reference evidence="9 10" key="1">
    <citation type="submission" date="2021-05" db="EMBL/GenBank/DDBJ databases">
        <title>A Polyphasic approach of four new species of the genus Ohtaekwangia: Ohtaekwangia histidinii sp. nov., Ohtaekwangia cretensis sp. nov., Ohtaekwangia indiensis sp. nov., Ohtaekwangia reichenbachii sp. nov. from diverse environment.</title>
        <authorList>
            <person name="Octaviana S."/>
        </authorList>
    </citation>
    <scope>NUCLEOTIDE SEQUENCE [LARGE SCALE GENOMIC DNA]</scope>
    <source>
        <strain evidence="9 10">PWU5</strain>
    </source>
</reference>
<sequence length="805" mass="90628">MLFNYLRIAYRTLLKNRIFTIINITGLALGMAAFLFIVQYIRFERSYEDFHKNADNIFRVTVDFYNGEQYDMTDCESYAPLGPMLKEKMPEVIDFVRLYGMDGSINIRVGSQNFLETKLYWADPSVLTVFSYPLLHGDAATALTAPFEVIVTESVAKKYFGRTDVIDELIEVDNNPYRVKAVMADPPPNTHIKFTFLLSRLSLKTLKPWYPDDKWNNNNEYTYILTTPGTDLQQLNKKLHALTETELKGKLEQEYFVAEPIKDIHLYSNKAYEPEPPGNIKAVYYLSFIAVFLIVIAWVNYLNLSTARAMERAREVGVRKVMGSLKVQLVFQFLWESILVNVLAGAIALTLLQVAFPLFQNISGQPAPLIMLHDRSFWLLFIGLLTAGSLLSGVYPAFVLASFSPTTVLKGKFQSSTHGQLLRKGLVIFQFSATVVLIISMCTVYLQVRFLQHYDLGMNINQTLVLTGKQVSLPDSIARRASQTLKTELMKNPDIQSVYRAASLPGVNIQELSTTHMLRLGQSSENGGGYLYSYIAIDADFIPSLNMTLLAGRNFENGVPNHDQIIVNEEAAKALGFASPEQAVGTKVTFRTRHNAEGSTIIGVLKNFYFRSPKEQHLPMLFNYGEAADYFAVQLTTSDMKKTVASVEDVWRKVYPNTVFDYFFLNERYDNQYRADTNLLQVMTAFSGLIVFIACLGLFGLSSYTILQRKKEIGIRKVLGASVSTVVSLLSRDFMKTVIVAALIAVPVAYLLMQQWLADYAVRITLHAGIFLFAVAFVLLLALLTVSVQTIKSAMANPTDSLKQE</sequence>
<name>A0AAP2DUS7_9BACT</name>
<dbReference type="Pfam" id="PF12704">
    <property type="entry name" value="MacB_PCD"/>
    <property type="match status" value="1"/>
</dbReference>
<dbReference type="EMBL" id="JAHESE010000001">
    <property type="protein sequence ID" value="MBT1706653.1"/>
    <property type="molecule type" value="Genomic_DNA"/>
</dbReference>
<evidence type="ECO:0000259" key="8">
    <source>
        <dbReference type="Pfam" id="PF12704"/>
    </source>
</evidence>
<evidence type="ECO:0000313" key="9">
    <source>
        <dbReference type="EMBL" id="MBT1706653.1"/>
    </source>
</evidence>
<feature type="transmembrane region" description="Helical" evidence="6">
    <location>
        <begin position="329"/>
        <end position="356"/>
    </location>
</feature>
<dbReference type="GO" id="GO:0022857">
    <property type="term" value="F:transmembrane transporter activity"/>
    <property type="evidence" value="ECO:0007669"/>
    <property type="project" value="TreeGrafter"/>
</dbReference>
<feature type="domain" description="ABC3 transporter permease C-terminal" evidence="7">
    <location>
        <begin position="288"/>
        <end position="404"/>
    </location>
</feature>
<keyword evidence="3 6" id="KW-0812">Transmembrane</keyword>
<dbReference type="GO" id="GO:0005886">
    <property type="term" value="C:plasma membrane"/>
    <property type="evidence" value="ECO:0007669"/>
    <property type="project" value="UniProtKB-SubCell"/>
</dbReference>
<keyword evidence="2" id="KW-1003">Cell membrane</keyword>
<gene>
    <name evidence="9" type="ORF">KK062_00380</name>
</gene>
<dbReference type="InterPro" id="IPR003838">
    <property type="entry name" value="ABC3_permease_C"/>
</dbReference>
<dbReference type="Pfam" id="PF02687">
    <property type="entry name" value="FtsX"/>
    <property type="match status" value="2"/>
</dbReference>
<keyword evidence="5 6" id="KW-0472">Membrane</keyword>
<protein>
    <submittedName>
        <fullName evidence="9">ABC transporter permease</fullName>
    </submittedName>
</protein>
<evidence type="ECO:0000256" key="5">
    <source>
        <dbReference type="ARBA" id="ARBA00023136"/>
    </source>
</evidence>
<organism evidence="9 10">
    <name type="scientific">Dawidia cretensis</name>
    <dbReference type="NCBI Taxonomy" id="2782350"/>
    <lineage>
        <taxon>Bacteria</taxon>
        <taxon>Pseudomonadati</taxon>
        <taxon>Bacteroidota</taxon>
        <taxon>Cytophagia</taxon>
        <taxon>Cytophagales</taxon>
        <taxon>Chryseotaleaceae</taxon>
        <taxon>Dawidia</taxon>
    </lineage>
</organism>
<comment type="caution">
    <text evidence="9">The sequence shown here is derived from an EMBL/GenBank/DDBJ whole genome shotgun (WGS) entry which is preliminary data.</text>
</comment>
<feature type="transmembrane region" description="Helical" evidence="6">
    <location>
        <begin position="682"/>
        <end position="707"/>
    </location>
</feature>
<keyword evidence="10" id="KW-1185">Reference proteome</keyword>
<feature type="transmembrane region" description="Helical" evidence="6">
    <location>
        <begin position="282"/>
        <end position="304"/>
    </location>
</feature>
<feature type="transmembrane region" description="Helical" evidence="6">
    <location>
        <begin position="738"/>
        <end position="758"/>
    </location>
</feature>
<proteinExistence type="predicted"/>
<accession>A0AAP2DUS7</accession>